<keyword evidence="1 4" id="KW-0349">Heme</keyword>
<dbReference type="Gene3D" id="1.10.760.10">
    <property type="entry name" value="Cytochrome c-like domain"/>
    <property type="match status" value="1"/>
</dbReference>
<evidence type="ECO:0000256" key="3">
    <source>
        <dbReference type="ARBA" id="ARBA00023004"/>
    </source>
</evidence>
<feature type="transmembrane region" description="Helical" evidence="5">
    <location>
        <begin position="210"/>
        <end position="232"/>
    </location>
</feature>
<evidence type="ECO:0000256" key="5">
    <source>
        <dbReference type="SAM" id="Phobius"/>
    </source>
</evidence>
<name>A0A7V2ZK83_9BACT</name>
<feature type="transmembrane region" description="Helical" evidence="5">
    <location>
        <begin position="282"/>
        <end position="304"/>
    </location>
</feature>
<feature type="transmembrane region" description="Helical" evidence="5">
    <location>
        <begin position="167"/>
        <end position="190"/>
    </location>
</feature>
<evidence type="ECO:0000313" key="7">
    <source>
        <dbReference type="EMBL" id="HFI91470.1"/>
    </source>
</evidence>
<keyword evidence="5" id="KW-0472">Membrane</keyword>
<gene>
    <name evidence="7" type="ORF">ENS31_08090</name>
</gene>
<feature type="transmembrane region" description="Helical" evidence="5">
    <location>
        <begin position="253"/>
        <end position="270"/>
    </location>
</feature>
<feature type="transmembrane region" description="Helical" evidence="5">
    <location>
        <begin position="107"/>
        <end position="124"/>
    </location>
</feature>
<dbReference type="GO" id="GO:0046872">
    <property type="term" value="F:metal ion binding"/>
    <property type="evidence" value="ECO:0007669"/>
    <property type="project" value="UniProtKB-KW"/>
</dbReference>
<dbReference type="EMBL" id="DSUJ01000008">
    <property type="protein sequence ID" value="HFI91470.1"/>
    <property type="molecule type" value="Genomic_DNA"/>
</dbReference>
<feature type="transmembrane region" description="Helical" evidence="5">
    <location>
        <begin position="66"/>
        <end position="95"/>
    </location>
</feature>
<proteinExistence type="predicted"/>
<dbReference type="InterPro" id="IPR009056">
    <property type="entry name" value="Cyt_c-like_dom"/>
</dbReference>
<keyword evidence="3 4" id="KW-0408">Iron</keyword>
<feature type="transmembrane region" description="Helical" evidence="5">
    <location>
        <begin position="311"/>
        <end position="328"/>
    </location>
</feature>
<evidence type="ECO:0000259" key="6">
    <source>
        <dbReference type="PROSITE" id="PS51007"/>
    </source>
</evidence>
<dbReference type="GO" id="GO:0020037">
    <property type="term" value="F:heme binding"/>
    <property type="evidence" value="ECO:0007669"/>
    <property type="project" value="InterPro"/>
</dbReference>
<dbReference type="PROSITE" id="PS51007">
    <property type="entry name" value="CYTC"/>
    <property type="match status" value="1"/>
</dbReference>
<evidence type="ECO:0000256" key="1">
    <source>
        <dbReference type="ARBA" id="ARBA00022617"/>
    </source>
</evidence>
<dbReference type="SUPFAM" id="SSF46626">
    <property type="entry name" value="Cytochrome c"/>
    <property type="match status" value="1"/>
</dbReference>
<evidence type="ECO:0000256" key="4">
    <source>
        <dbReference type="PROSITE-ProRule" id="PRU00433"/>
    </source>
</evidence>
<dbReference type="AlphaFoldDB" id="A0A7V2ZK83"/>
<reference evidence="7" key="1">
    <citation type="journal article" date="2020" name="mSystems">
        <title>Genome- and Community-Level Interaction Insights into Carbon Utilization and Element Cycling Functions of Hydrothermarchaeota in Hydrothermal Sediment.</title>
        <authorList>
            <person name="Zhou Z."/>
            <person name="Liu Y."/>
            <person name="Xu W."/>
            <person name="Pan J."/>
            <person name="Luo Z.H."/>
            <person name="Li M."/>
        </authorList>
    </citation>
    <scope>NUCLEOTIDE SEQUENCE [LARGE SCALE GENOMIC DNA]</scope>
    <source>
        <strain evidence="7">SpSt-479</strain>
    </source>
</reference>
<dbReference type="InterPro" id="IPR036909">
    <property type="entry name" value="Cyt_c-like_dom_sf"/>
</dbReference>
<feature type="transmembrane region" description="Helical" evidence="5">
    <location>
        <begin position="20"/>
        <end position="45"/>
    </location>
</feature>
<evidence type="ECO:0000256" key="2">
    <source>
        <dbReference type="ARBA" id="ARBA00022723"/>
    </source>
</evidence>
<sequence length="448" mass="50873">MEFLDKLVLPQSAEHIQLLHYMSMLILFLFIPFISVVFGGTFLSYSFRKKFNKTGDKTFLRLAKDTVQLLTVNSYVGLILGIVPVLTLILIFAQLLHTTTFPTVSDLTLAFLLISVGLISVYAYRLSFALKIIFDDVDTKSSEEFVKEEFSDYHIKTSKLANNSVRLGLIFLFLGMWVFISALTSAIYFNAWKPTSFFETILSSKVIVNFLIWLCTSFAFTGVTILFLFLFWKKDELNVTEEYKNFVVSISSRYAIYFSLPIPVLLLLNINLLPDSHLSGNMFAYSVLSIIFLFLALNFAYLIYYKKQYKYAPYLFFTFIFAVASMVVKDQSTINNATKYHSVVLSTEYDKILAELKGEGKGETINAAELYAVRCGACHKFDQKLVGPAHFDVLPKYVGKEAQLVAFIRNPVKVDPAYPPMPNPGLKPAEAEAVAKYLLEEYARQKGK</sequence>
<keyword evidence="5" id="KW-1133">Transmembrane helix</keyword>
<comment type="caution">
    <text evidence="7">The sequence shown here is derived from an EMBL/GenBank/DDBJ whole genome shotgun (WGS) entry which is preliminary data.</text>
</comment>
<protein>
    <recommendedName>
        <fullName evidence="6">Cytochrome c domain-containing protein</fullName>
    </recommendedName>
</protein>
<dbReference type="GO" id="GO:0009055">
    <property type="term" value="F:electron transfer activity"/>
    <property type="evidence" value="ECO:0007669"/>
    <property type="project" value="InterPro"/>
</dbReference>
<organism evidence="7">
    <name type="scientific">Ignavibacterium album</name>
    <dbReference type="NCBI Taxonomy" id="591197"/>
    <lineage>
        <taxon>Bacteria</taxon>
        <taxon>Pseudomonadati</taxon>
        <taxon>Ignavibacteriota</taxon>
        <taxon>Ignavibacteria</taxon>
        <taxon>Ignavibacteriales</taxon>
        <taxon>Ignavibacteriaceae</taxon>
        <taxon>Ignavibacterium</taxon>
    </lineage>
</organism>
<keyword evidence="5" id="KW-0812">Transmembrane</keyword>
<accession>A0A7V2ZK83</accession>
<feature type="domain" description="Cytochrome c" evidence="6">
    <location>
        <begin position="362"/>
        <end position="442"/>
    </location>
</feature>
<keyword evidence="2 4" id="KW-0479">Metal-binding</keyword>